<dbReference type="InterPro" id="IPR023227">
    <property type="entry name" value="SAM_OH_AdoTrfase_C_sf"/>
</dbReference>
<evidence type="ECO:0000313" key="6">
    <source>
        <dbReference type="Proteomes" id="UP000001933"/>
    </source>
</evidence>
<dbReference type="Gene3D" id="2.40.30.90">
    <property type="entry name" value="Bacterial fluorinating enzyme like"/>
    <property type="match status" value="1"/>
</dbReference>
<organism evidence="5 6">
    <name type="scientific">Syntrophus aciditrophicus (strain SB)</name>
    <dbReference type="NCBI Taxonomy" id="56780"/>
    <lineage>
        <taxon>Bacteria</taxon>
        <taxon>Pseudomonadati</taxon>
        <taxon>Thermodesulfobacteriota</taxon>
        <taxon>Syntrophia</taxon>
        <taxon>Syntrophales</taxon>
        <taxon>Syntrophaceae</taxon>
        <taxon>Syntrophus</taxon>
    </lineage>
</organism>
<evidence type="ECO:0000256" key="1">
    <source>
        <dbReference type="ARBA" id="ARBA00022691"/>
    </source>
</evidence>
<dbReference type="InterPro" id="IPR046469">
    <property type="entry name" value="SAM_HAT_N"/>
</dbReference>
<dbReference type="InterPro" id="IPR002747">
    <property type="entry name" value="SAM_OH_AdoTrfase"/>
</dbReference>
<evidence type="ECO:0000256" key="2">
    <source>
        <dbReference type="ARBA" id="ARBA00024035"/>
    </source>
</evidence>
<keyword evidence="6" id="KW-1185">Reference proteome</keyword>
<dbReference type="OrthoDB" id="9792195at2"/>
<feature type="domain" description="S-adenosyl-l-methionine hydroxide adenosyltransferase C-terminal" evidence="4">
    <location>
        <begin position="181"/>
        <end position="261"/>
    </location>
</feature>
<evidence type="ECO:0000259" key="4">
    <source>
        <dbReference type="Pfam" id="PF20257"/>
    </source>
</evidence>
<dbReference type="InterPro" id="IPR023228">
    <property type="entry name" value="SAM_OH_AdoTrfase_N_sf"/>
</dbReference>
<name>Q2LRP9_SYNAS</name>
<keyword evidence="1" id="KW-0949">S-adenosyl-L-methionine</keyword>
<feature type="domain" description="S-adenosyl-l-methionine hydroxide adenosyltransferase N-terminal" evidence="3">
    <location>
        <begin position="10"/>
        <end position="156"/>
    </location>
</feature>
<dbReference type="AlphaFoldDB" id="Q2LRP9"/>
<reference evidence="5 6" key="1">
    <citation type="journal article" date="2007" name="Proc. Natl. Acad. Sci. U.S.A.">
        <title>The genome of Syntrophus aciditrophicus: life at the thermodynamic limit of microbial growth.</title>
        <authorList>
            <person name="McInerney M.J."/>
            <person name="Rohlin L."/>
            <person name="Mouttaki H."/>
            <person name="Kim U."/>
            <person name="Krupp R.S."/>
            <person name="Rios-Hernandez L."/>
            <person name="Sieber J."/>
            <person name="Struchtemeyer C.G."/>
            <person name="Bhattacharyya A."/>
            <person name="Campbell J.W."/>
            <person name="Gunsalus R.P."/>
        </authorList>
    </citation>
    <scope>NUCLEOTIDE SEQUENCE [LARGE SCALE GENOMIC DNA]</scope>
    <source>
        <strain evidence="5 6">SB</strain>
    </source>
</reference>
<dbReference type="PANTHER" id="PTHR35092">
    <property type="entry name" value="CHLORINASE MJ1651"/>
    <property type="match status" value="1"/>
</dbReference>
<dbReference type="InterPro" id="IPR046470">
    <property type="entry name" value="SAM_HAT_C"/>
</dbReference>
<dbReference type="Gene3D" id="3.40.50.10790">
    <property type="entry name" value="S-adenosyl-l-methionine hydroxide adenosyltransferase, N-terminal"/>
    <property type="match status" value="1"/>
</dbReference>
<accession>Q2LRP9</accession>
<protein>
    <submittedName>
        <fullName evidence="5">Hypothetical cytosolic protein</fullName>
    </submittedName>
</protein>
<dbReference type="SUPFAM" id="SSF102522">
    <property type="entry name" value="Bacterial fluorinating enzyme, N-terminal domain"/>
    <property type="match status" value="1"/>
</dbReference>
<dbReference type="SUPFAM" id="SSF101852">
    <property type="entry name" value="Bacterial fluorinating enzyme, C-terminal domain"/>
    <property type="match status" value="1"/>
</dbReference>
<evidence type="ECO:0000313" key="5">
    <source>
        <dbReference type="EMBL" id="ABC76761.1"/>
    </source>
</evidence>
<dbReference type="HOGENOM" id="CLU_059734_1_1_7"/>
<dbReference type="STRING" id="56780.SYN_00195"/>
<dbReference type="KEGG" id="sat:SYN_00195"/>
<dbReference type="PIRSF" id="PIRSF006779">
    <property type="entry name" value="UCP006779"/>
    <property type="match status" value="1"/>
</dbReference>
<dbReference type="InParanoid" id="Q2LRP9"/>
<dbReference type="RefSeq" id="WP_011416794.1">
    <property type="nucleotide sequence ID" value="NC_007759.1"/>
</dbReference>
<dbReference type="Pfam" id="PF01887">
    <property type="entry name" value="SAM_HAT_N"/>
    <property type="match status" value="1"/>
</dbReference>
<dbReference type="PANTHER" id="PTHR35092:SF1">
    <property type="entry name" value="CHLORINASE MJ1651"/>
    <property type="match status" value="1"/>
</dbReference>
<dbReference type="Proteomes" id="UP000001933">
    <property type="component" value="Chromosome"/>
</dbReference>
<dbReference type="Pfam" id="PF20257">
    <property type="entry name" value="SAM_HAT_C"/>
    <property type="match status" value="1"/>
</dbReference>
<sequence length="270" mass="28621">MSKKSPGRIITLLTDFGLRDAYVGVMKGVIAGIAPNVRIIDLTHGIPPQDIRAAGFCLLTAYPFFPQETIHVAVVDPGVGTERRAVAIALAEAVLVGPDNGIFTGLLQQKVVKSAVALDRSEFWLSVRPEFTFHGRDIFAPAAAHLASGAALSRLGTPIDPDTLVRLELPAWAETEDGFSGNIQYADAFGNLVTNIPGSLVAGKMWKIKTADLEIPGKKTYEDVPSGVLLALAGSHGFLEIAANSGNARVLLSMNVGDPVEVLLVTSTRK</sequence>
<dbReference type="EMBL" id="CP000252">
    <property type="protein sequence ID" value="ABC76761.1"/>
    <property type="molecule type" value="Genomic_DNA"/>
</dbReference>
<evidence type="ECO:0000259" key="3">
    <source>
        <dbReference type="Pfam" id="PF01887"/>
    </source>
</evidence>
<dbReference type="eggNOG" id="COG1912">
    <property type="taxonomic scope" value="Bacteria"/>
</dbReference>
<gene>
    <name evidence="5" type="ORF">SYN_00195</name>
</gene>
<proteinExistence type="inferred from homology"/>
<comment type="similarity">
    <text evidence="2">Belongs to the SAM hydrolase / SAM-dependent halogenase family.</text>
</comment>